<comment type="caution">
    <text evidence="3">The sequence shown here is derived from an EMBL/GenBank/DDBJ whole genome shotgun (WGS) entry which is preliminary data.</text>
</comment>
<keyword evidence="5" id="KW-1185">Reference proteome</keyword>
<proteinExistence type="predicted"/>
<evidence type="ECO:0000313" key="5">
    <source>
        <dbReference type="Proteomes" id="UP000629870"/>
    </source>
</evidence>
<dbReference type="OrthoDB" id="60251at2"/>
<protein>
    <recommendedName>
        <fullName evidence="6">WD40 repeat domain-containing protein</fullName>
    </recommendedName>
</protein>
<evidence type="ECO:0008006" key="6">
    <source>
        <dbReference type="Google" id="ProtNLM"/>
    </source>
</evidence>
<feature type="chain" id="PRO_5022874725" description="WD40 repeat domain-containing protein" evidence="1">
    <location>
        <begin position="28"/>
        <end position="402"/>
    </location>
</feature>
<evidence type="ECO:0000313" key="3">
    <source>
        <dbReference type="EMBL" id="TNM68151.1"/>
    </source>
</evidence>
<feature type="signal peptide" evidence="1">
    <location>
        <begin position="1"/>
        <end position="27"/>
    </location>
</feature>
<dbReference type="Proteomes" id="UP000313988">
    <property type="component" value="Unassembled WGS sequence"/>
</dbReference>
<dbReference type="RefSeq" id="WP_139404426.1">
    <property type="nucleotide sequence ID" value="NZ_JACHEW010000025.1"/>
</dbReference>
<gene>
    <name evidence="3" type="ORF">FHR04_16960</name>
    <name evidence="2" type="ORF">HNQ04_003458</name>
</gene>
<keyword evidence="1" id="KW-0732">Signal</keyword>
<evidence type="ECO:0000313" key="2">
    <source>
        <dbReference type="EMBL" id="MBB6018181.1"/>
    </source>
</evidence>
<sequence>MKMVLNLFLVLGGLLPFQHAASAPALAYLKGSEVWVTTNAATPPRRVPGSRGAALLAASPTSGTLAFLTGPKGADVNAAAVPPLTPRLSKSPYTASFPLSSVIRTGANAVQRARWLTWEGDGRTLIAGTDLGTVGWNLVSHQAFVPNQTPLYQTTSRDGEVTATLGSIQSAEDPGVLLYGPGARPGTEVFSRKLPQNLMTALRRDPLLKTFAAQLDPRTQAHDHNWVVTPPQVTRSGRQVYFAANAGWGVGSGGSTTFAVFQVQVADVTLRALGWLGTYAGSALNVLPSPDGQSLLLLQTTHISNAETPTVAYIADLKARSRLRLNALTPAPGRTTLLGGACWLADGRQVALSVAQPKPGELIRANRDTPPTSDFTLLVIDAHTGQVMRRIPGATQPACLPG</sequence>
<accession>A0A5C4XY77</accession>
<name>A0A5C4XY77_9DEIO</name>
<dbReference type="AlphaFoldDB" id="A0A5C4XY77"/>
<evidence type="ECO:0000313" key="4">
    <source>
        <dbReference type="Proteomes" id="UP000313988"/>
    </source>
</evidence>
<organism evidence="3 4">
    <name type="scientific">Deinococcus radiopugnans ATCC 19172</name>
    <dbReference type="NCBI Taxonomy" id="585398"/>
    <lineage>
        <taxon>Bacteria</taxon>
        <taxon>Thermotogati</taxon>
        <taxon>Deinococcota</taxon>
        <taxon>Deinococci</taxon>
        <taxon>Deinococcales</taxon>
        <taxon>Deinococcaceae</taxon>
        <taxon>Deinococcus</taxon>
    </lineage>
</organism>
<dbReference type="EMBL" id="VDMO01000024">
    <property type="protein sequence ID" value="TNM68151.1"/>
    <property type="molecule type" value="Genomic_DNA"/>
</dbReference>
<dbReference type="SUPFAM" id="SSF82171">
    <property type="entry name" value="DPP6 N-terminal domain-like"/>
    <property type="match status" value="1"/>
</dbReference>
<reference evidence="2 5" key="2">
    <citation type="submission" date="2020-08" db="EMBL/GenBank/DDBJ databases">
        <title>Genomic Encyclopedia of Type Strains, Phase IV (KMG-IV): sequencing the most valuable type-strain genomes for metagenomic binning, comparative biology and taxonomic classification.</title>
        <authorList>
            <person name="Goeker M."/>
        </authorList>
    </citation>
    <scope>NUCLEOTIDE SEQUENCE [LARGE SCALE GENOMIC DNA]</scope>
    <source>
        <strain evidence="2 5">DSM 12027</strain>
    </source>
</reference>
<evidence type="ECO:0000256" key="1">
    <source>
        <dbReference type="SAM" id="SignalP"/>
    </source>
</evidence>
<dbReference type="Proteomes" id="UP000629870">
    <property type="component" value="Unassembled WGS sequence"/>
</dbReference>
<dbReference type="EMBL" id="JACHEW010000025">
    <property type="protein sequence ID" value="MBB6018181.1"/>
    <property type="molecule type" value="Genomic_DNA"/>
</dbReference>
<reference evidence="3 4" key="1">
    <citation type="submission" date="2019-06" db="EMBL/GenBank/DDBJ databases">
        <title>Genome sequence of Deinococcus radiopugnans ATCC 19172.</title>
        <authorList>
            <person name="Maclea K.S."/>
            <person name="Maynard C.R."/>
        </authorList>
    </citation>
    <scope>NUCLEOTIDE SEQUENCE [LARGE SCALE GENOMIC DNA]</scope>
    <source>
        <strain evidence="3 4">ATCC 19172</strain>
    </source>
</reference>